<evidence type="ECO:0000256" key="1">
    <source>
        <dbReference type="SAM" id="Phobius"/>
    </source>
</evidence>
<keyword evidence="1" id="KW-0472">Membrane</keyword>
<feature type="transmembrane region" description="Helical" evidence="1">
    <location>
        <begin position="84"/>
        <end position="103"/>
    </location>
</feature>
<dbReference type="EMBL" id="CADCTW010000153">
    <property type="protein sequence ID" value="CAA9344797.1"/>
    <property type="molecule type" value="Genomic_DNA"/>
</dbReference>
<accession>A0A6J4LYF9</accession>
<keyword evidence="1" id="KW-1133">Transmembrane helix</keyword>
<protein>
    <recommendedName>
        <fullName evidence="3">Zinc transporter ZupT</fullName>
    </recommendedName>
</protein>
<dbReference type="AlphaFoldDB" id="A0A6J4LYF9"/>
<proteinExistence type="predicted"/>
<feature type="transmembrane region" description="Helical" evidence="1">
    <location>
        <begin position="20"/>
        <end position="41"/>
    </location>
</feature>
<organism evidence="2">
    <name type="scientific">uncultured Gemmatimonadota bacterium</name>
    <dbReference type="NCBI Taxonomy" id="203437"/>
    <lineage>
        <taxon>Bacteria</taxon>
        <taxon>Pseudomonadati</taxon>
        <taxon>Gemmatimonadota</taxon>
        <taxon>environmental samples</taxon>
    </lineage>
</organism>
<feature type="transmembrane region" description="Helical" evidence="1">
    <location>
        <begin position="48"/>
        <end position="69"/>
    </location>
</feature>
<sequence length="413" mass="42496">PFLASIPVATTTARASAGTLWSFTLIGLYVGILPVLLGMLWLPALERVGPGTLMFVTAATVGLLLYLGLDATAEALEMAGTLSATYQGVGLVGIGVAGTWLLLDAISRGQRSVGQSEASQRRSRATVIAVGIGLHNLGEGLAIGAAYAVGAAALGTVRGGTTEAPVDAATIRWTAPAELATLPTDRIRLTAVPFAGTGAATLLAASSAQGGLLALRPLGRGRAASLAITDSWRWRMEGGRVEEHREFWRGLVDWLASAPRAPVSLRPAESVGTVGTRQEVAVFAEGSPPPYVLLGRPSGPADTLRLTAARPGTLLASFVPAEEGVYTLAVPNFAARAGFRATRGVVDAGWARLALIASSSGGGLLPPDELAREVAARAGPDDAPPWPLAWLLFAALVAAAGTEWAIRRLTGRV</sequence>
<evidence type="ECO:0008006" key="3">
    <source>
        <dbReference type="Google" id="ProtNLM"/>
    </source>
</evidence>
<keyword evidence="1" id="KW-0812">Transmembrane</keyword>
<evidence type="ECO:0000313" key="2">
    <source>
        <dbReference type="EMBL" id="CAA9344797.1"/>
    </source>
</evidence>
<name>A0A6J4LYF9_9BACT</name>
<dbReference type="Gene3D" id="3.40.50.880">
    <property type="match status" value="1"/>
</dbReference>
<feature type="non-terminal residue" evidence="2">
    <location>
        <position position="1"/>
    </location>
</feature>
<reference evidence="2" key="1">
    <citation type="submission" date="2020-02" db="EMBL/GenBank/DDBJ databases">
        <authorList>
            <person name="Meier V. D."/>
        </authorList>
    </citation>
    <scope>NUCLEOTIDE SEQUENCE</scope>
    <source>
        <strain evidence="2">AVDCRST_MAG68</strain>
    </source>
</reference>
<dbReference type="PANTHER" id="PTHR37947:SF1">
    <property type="entry name" value="BLL2462 PROTEIN"/>
    <property type="match status" value="1"/>
</dbReference>
<dbReference type="PANTHER" id="PTHR37947">
    <property type="entry name" value="BLL2462 PROTEIN"/>
    <property type="match status" value="1"/>
</dbReference>
<gene>
    <name evidence="2" type="ORF">AVDCRST_MAG68-3290</name>
</gene>
<dbReference type="InterPro" id="IPR029062">
    <property type="entry name" value="Class_I_gatase-like"/>
</dbReference>
<dbReference type="SUPFAM" id="SSF52317">
    <property type="entry name" value="Class I glutamine amidotransferase-like"/>
    <property type="match status" value="1"/>
</dbReference>